<dbReference type="Proteomes" id="UP000676336">
    <property type="component" value="Unassembled WGS sequence"/>
</dbReference>
<evidence type="ECO:0000313" key="3">
    <source>
        <dbReference type="EMBL" id="CAF4364182.1"/>
    </source>
</evidence>
<evidence type="ECO:0000313" key="2">
    <source>
        <dbReference type="EMBL" id="CAF4357508.1"/>
    </source>
</evidence>
<proteinExistence type="predicted"/>
<reference evidence="2" key="1">
    <citation type="submission" date="2021-02" db="EMBL/GenBank/DDBJ databases">
        <authorList>
            <person name="Nowell W R."/>
        </authorList>
    </citation>
    <scope>NUCLEOTIDE SEQUENCE</scope>
</reference>
<sequence>LIVEESELPIKSIEVQLLRVETCGCAEGFSRDCN</sequence>
<dbReference type="Proteomes" id="UP000681967">
    <property type="component" value="Unassembled WGS sequence"/>
</dbReference>
<gene>
    <name evidence="1" type="ORF">BYL167_LOCUS25986</name>
    <name evidence="4" type="ORF">GIL414_LOCUS29523</name>
    <name evidence="2" type="ORF">SMN809_LOCUS28540</name>
    <name evidence="3" type="ORF">SMN809_LOCUS28837</name>
</gene>
<dbReference type="Proteomes" id="UP000681720">
    <property type="component" value="Unassembled WGS sequence"/>
</dbReference>
<evidence type="ECO:0000313" key="5">
    <source>
        <dbReference type="Proteomes" id="UP000676336"/>
    </source>
</evidence>
<dbReference type="EMBL" id="CAJOBH010028189">
    <property type="protein sequence ID" value="CAF4262462.1"/>
    <property type="molecule type" value="Genomic_DNA"/>
</dbReference>
<evidence type="ECO:0000313" key="4">
    <source>
        <dbReference type="EMBL" id="CAF4386302.1"/>
    </source>
</evidence>
<dbReference type="EMBL" id="CAJOBI010049384">
    <property type="protein sequence ID" value="CAF4364182.1"/>
    <property type="molecule type" value="Genomic_DNA"/>
</dbReference>
<name>A0A8S2UYP5_9BILA</name>
<comment type="caution">
    <text evidence="2">The sequence shown here is derived from an EMBL/GenBank/DDBJ whole genome shotgun (WGS) entry which is preliminary data.</text>
</comment>
<protein>
    <submittedName>
        <fullName evidence="2">Uncharacterized protein</fullName>
    </submittedName>
</protein>
<feature type="non-terminal residue" evidence="2">
    <location>
        <position position="1"/>
    </location>
</feature>
<dbReference type="EMBL" id="CAJOBI010047925">
    <property type="protein sequence ID" value="CAF4357508.1"/>
    <property type="molecule type" value="Genomic_DNA"/>
</dbReference>
<dbReference type="EMBL" id="CAJOBJ010053765">
    <property type="protein sequence ID" value="CAF4386302.1"/>
    <property type="molecule type" value="Genomic_DNA"/>
</dbReference>
<organism evidence="2 5">
    <name type="scientific">Rotaria magnacalcarata</name>
    <dbReference type="NCBI Taxonomy" id="392030"/>
    <lineage>
        <taxon>Eukaryota</taxon>
        <taxon>Metazoa</taxon>
        <taxon>Spiralia</taxon>
        <taxon>Gnathifera</taxon>
        <taxon>Rotifera</taxon>
        <taxon>Eurotatoria</taxon>
        <taxon>Bdelloidea</taxon>
        <taxon>Philodinida</taxon>
        <taxon>Philodinidae</taxon>
        <taxon>Rotaria</taxon>
    </lineage>
</organism>
<dbReference type="AlphaFoldDB" id="A0A8S2UYP5"/>
<evidence type="ECO:0000313" key="1">
    <source>
        <dbReference type="EMBL" id="CAF4262462.1"/>
    </source>
</evidence>
<accession>A0A8S2UYP5</accession>